<keyword evidence="3 5" id="KW-0133">Cell shape</keyword>
<dbReference type="GO" id="GO:0008360">
    <property type="term" value="P:regulation of cell shape"/>
    <property type="evidence" value="ECO:0007669"/>
    <property type="project" value="UniProtKB-KW"/>
</dbReference>
<evidence type="ECO:0000259" key="6">
    <source>
        <dbReference type="Pfam" id="PF04085"/>
    </source>
</evidence>
<sequence length="285" mass="29991">MIRNTFRHFLFVVVSLAIVLLLVLGSSGAGRRLALGAATPFIYAWRGVERGAAAVIGWLMPGEDPRTRELLEARTALRLAQIDVAATEDLRRENSELRALLALPGLPEWRVVAAPVLTRDPASWNLGFTIGRGAADGVTVGAVVMSGAAVLGRVSRLHERSAEVVTIASPACRFSVVVAGTSATGVLSGLGAFSTRSTPLCQVDFLPRDLQVMPGRQIVTSGLGGWMPGGLPIGSVIVGDNGDTTTILDNARARLAVAPLADFSTTRFVAIICPLPQAPQPQIIE</sequence>
<dbReference type="PIRSF" id="PIRSF038471">
    <property type="entry name" value="MreC"/>
    <property type="match status" value="1"/>
</dbReference>
<dbReference type="InterPro" id="IPR007221">
    <property type="entry name" value="MreC"/>
</dbReference>
<dbReference type="Pfam" id="PF04085">
    <property type="entry name" value="MreC"/>
    <property type="match status" value="1"/>
</dbReference>
<dbReference type="Gene3D" id="2.40.10.340">
    <property type="entry name" value="Rod shape-determining protein MreC, domain 1"/>
    <property type="match status" value="1"/>
</dbReference>
<dbReference type="GO" id="GO:0005886">
    <property type="term" value="C:plasma membrane"/>
    <property type="evidence" value="ECO:0007669"/>
    <property type="project" value="TreeGrafter"/>
</dbReference>
<reference evidence="7" key="1">
    <citation type="submission" date="2023-07" db="EMBL/GenBank/DDBJ databases">
        <title>Genomic Encyclopedia of Type Strains, Phase IV (KMG-IV): sequencing the most valuable type-strain genomes for metagenomic binning, comparative biology and taxonomic classification.</title>
        <authorList>
            <person name="Goeker M."/>
        </authorList>
    </citation>
    <scope>NUCLEOTIDE SEQUENCE</scope>
    <source>
        <strain evidence="7">DSM 24202</strain>
    </source>
</reference>
<dbReference type="InterPro" id="IPR042175">
    <property type="entry name" value="Cell/Rod_MreC_2"/>
</dbReference>
<comment type="similarity">
    <text evidence="1 5">Belongs to the MreC family.</text>
</comment>
<dbReference type="EMBL" id="JAUSVL010000001">
    <property type="protein sequence ID" value="MDQ0289699.1"/>
    <property type="molecule type" value="Genomic_DNA"/>
</dbReference>
<comment type="caution">
    <text evidence="7">The sequence shown here is derived from an EMBL/GenBank/DDBJ whole genome shotgun (WGS) entry which is preliminary data.</text>
</comment>
<dbReference type="InterPro" id="IPR055342">
    <property type="entry name" value="MreC_beta-barrel_core"/>
</dbReference>
<dbReference type="Proteomes" id="UP001238163">
    <property type="component" value="Unassembled WGS sequence"/>
</dbReference>
<dbReference type="Gene3D" id="2.40.10.350">
    <property type="entry name" value="Rod shape-determining protein MreC, domain 2"/>
    <property type="match status" value="1"/>
</dbReference>
<evidence type="ECO:0000256" key="3">
    <source>
        <dbReference type="ARBA" id="ARBA00022960"/>
    </source>
</evidence>
<evidence type="ECO:0000256" key="5">
    <source>
        <dbReference type="PIRNR" id="PIRNR038471"/>
    </source>
</evidence>
<dbReference type="InterPro" id="IPR042177">
    <property type="entry name" value="Cell/Rod_1"/>
</dbReference>
<keyword evidence="8" id="KW-1185">Reference proteome</keyword>
<accession>A0AAE3VGF0</accession>
<dbReference type="RefSeq" id="WP_307261152.1">
    <property type="nucleotide sequence ID" value="NZ_JAUSVL010000001.1"/>
</dbReference>
<dbReference type="PANTHER" id="PTHR34138">
    <property type="entry name" value="CELL SHAPE-DETERMINING PROTEIN MREC"/>
    <property type="match status" value="1"/>
</dbReference>
<evidence type="ECO:0000256" key="2">
    <source>
        <dbReference type="ARBA" id="ARBA00013855"/>
    </source>
</evidence>
<proteinExistence type="inferred from homology"/>
<evidence type="ECO:0000313" key="8">
    <source>
        <dbReference type="Proteomes" id="UP001238163"/>
    </source>
</evidence>
<dbReference type="PANTHER" id="PTHR34138:SF1">
    <property type="entry name" value="CELL SHAPE-DETERMINING PROTEIN MREC"/>
    <property type="match status" value="1"/>
</dbReference>
<protein>
    <recommendedName>
        <fullName evidence="2 5">Cell shape-determining protein MreC</fullName>
    </recommendedName>
    <alternativeName>
        <fullName evidence="4 5">Cell shape protein MreC</fullName>
    </alternativeName>
</protein>
<gene>
    <name evidence="7" type="ORF">J3R75_001806</name>
</gene>
<dbReference type="AlphaFoldDB" id="A0AAE3VGF0"/>
<evidence type="ECO:0000313" key="7">
    <source>
        <dbReference type="EMBL" id="MDQ0289699.1"/>
    </source>
</evidence>
<evidence type="ECO:0000256" key="1">
    <source>
        <dbReference type="ARBA" id="ARBA00009369"/>
    </source>
</evidence>
<evidence type="ECO:0000256" key="4">
    <source>
        <dbReference type="ARBA" id="ARBA00032089"/>
    </source>
</evidence>
<comment type="function">
    <text evidence="5">Involved in formation and maintenance of cell shape.</text>
</comment>
<name>A0AAE3VGF0_9BACT</name>
<feature type="domain" description="Rod shape-determining protein MreC beta-barrel core" evidence="6">
    <location>
        <begin position="116"/>
        <end position="272"/>
    </location>
</feature>
<organism evidence="7 8">
    <name type="scientific">Oligosphaera ethanolica</name>
    <dbReference type="NCBI Taxonomy" id="760260"/>
    <lineage>
        <taxon>Bacteria</taxon>
        <taxon>Pseudomonadati</taxon>
        <taxon>Lentisphaerota</taxon>
        <taxon>Oligosphaeria</taxon>
        <taxon>Oligosphaerales</taxon>
        <taxon>Oligosphaeraceae</taxon>
        <taxon>Oligosphaera</taxon>
    </lineage>
</organism>